<evidence type="ECO:0000256" key="2">
    <source>
        <dbReference type="ARBA" id="ARBA00022729"/>
    </source>
</evidence>
<dbReference type="GO" id="GO:0009850">
    <property type="term" value="P:auxin metabolic process"/>
    <property type="evidence" value="ECO:0007669"/>
    <property type="project" value="InterPro"/>
</dbReference>
<keyword evidence="4" id="KW-0464">Manganese</keyword>
<dbReference type="InterPro" id="IPR044757">
    <property type="entry name" value="ILR1-like_Hyd"/>
</dbReference>
<dbReference type="NCBIfam" id="TIGR01891">
    <property type="entry name" value="amidohydrolases"/>
    <property type="match status" value="2"/>
</dbReference>
<dbReference type="Proteomes" id="UP000325577">
    <property type="component" value="Linkage Group LG7"/>
</dbReference>
<dbReference type="PANTHER" id="PTHR11014">
    <property type="entry name" value="PEPTIDASE M20 FAMILY MEMBER"/>
    <property type="match status" value="1"/>
</dbReference>
<dbReference type="Gene3D" id="3.30.70.360">
    <property type="match status" value="2"/>
</dbReference>
<dbReference type="FunFam" id="3.30.70.360:FF:000001">
    <property type="entry name" value="N-acetyldiaminopimelate deacetylase"/>
    <property type="match status" value="2"/>
</dbReference>
<dbReference type="Pfam" id="PF07687">
    <property type="entry name" value="M20_dimer"/>
    <property type="match status" value="2"/>
</dbReference>
<proteinExistence type="inferred from homology"/>
<dbReference type="Pfam" id="PF01546">
    <property type="entry name" value="Peptidase_M20"/>
    <property type="match status" value="2"/>
</dbReference>
<dbReference type="SUPFAM" id="SSF55031">
    <property type="entry name" value="Bacterial exopeptidase dimerisation domain"/>
    <property type="match status" value="2"/>
</dbReference>
<dbReference type="InterPro" id="IPR002933">
    <property type="entry name" value="Peptidase_M20"/>
</dbReference>
<evidence type="ECO:0000313" key="7">
    <source>
        <dbReference type="Proteomes" id="UP000325577"/>
    </source>
</evidence>
<keyword evidence="3" id="KW-0378">Hydrolase</keyword>
<accession>A0A5J4ZID5</accession>
<dbReference type="SUPFAM" id="SSF53187">
    <property type="entry name" value="Zn-dependent exopeptidases"/>
    <property type="match status" value="2"/>
</dbReference>
<dbReference type="GO" id="GO:0005783">
    <property type="term" value="C:endoplasmic reticulum"/>
    <property type="evidence" value="ECO:0007669"/>
    <property type="project" value="TreeGrafter"/>
</dbReference>
<sequence length="779" mass="86280">METQSISEIGLLTQELLESAREAEFFQWLKRVRRRIHEYPELAFEEHKTSQLIRSELDSLGIEYSWPVAKTGVVASVGLGMQPWTSLETKMFISKELVEWEYKSKINGKMHACGHDAHVTMLLGAAKLLQNRRHKLKGTVKLIFQPGEEGRAGAYHMLKEGALDGFQAIFGLHVSPDLPTGTTGSRPGQMLAGAGRFLAIIHGEGGHAATPHKTRDPILAASLAILALQQIVSRETDPLEARVVSIGFIEGGQPENVIPQQVRFGGTYRSMTSEGLSYLQHRIKEVIETQAAVHRCIAMIDFMEEKMRPYPATVNDETMYGHVKRVGEILLGEHNVHLIPMSMGAEDFSFYSLKMAATFFMIGTKNETLKSDKRLHSPHFIIDEEVLPIGAEETRFDSDIESLTRNLLESAREPDFVGWLKRVRRRIHEYPELAFEEHRTSQLIRSELDSLGIEYSWPVAQTGVELVEWEHKSKINGKMHACGHDAHVTMLLGAAKLLQHKRDELKGTVKLVFQPGEEGGAGAYHMLKEGVLDKSQAIFGLHVWPELPIGKIGSRPGPLLAGSGRFLAIIQGIGGHAAEPHTTRDPILAASLAILALQQIVSRETDPLEARVVSVCFINGGQAGNVIPGTVRFGGTYRSMTSEGISYLRQRIKEVVEVQAAVHRCTAVIDFMDGKVIPYPPTVNDKAMYEHAKSIGESLVGEANMHHVPMTMAAEDFSFYSQKMAAALFLIGIKNETLKSDERLHSPHFVIDEEVLPIGAALHATVAMSYLNGYAVKSL</sequence>
<evidence type="ECO:0000256" key="4">
    <source>
        <dbReference type="ARBA" id="ARBA00023211"/>
    </source>
</evidence>
<evidence type="ECO:0000256" key="1">
    <source>
        <dbReference type="ARBA" id="ARBA00006153"/>
    </source>
</evidence>
<keyword evidence="7" id="KW-1185">Reference proteome</keyword>
<feature type="domain" description="Peptidase M20 dimerisation" evidence="5">
    <location>
        <begin position="193"/>
        <end position="292"/>
    </location>
</feature>
<dbReference type="Gene3D" id="3.40.630.10">
    <property type="entry name" value="Zn peptidases"/>
    <property type="match status" value="3"/>
</dbReference>
<dbReference type="GO" id="GO:0010179">
    <property type="term" value="F:IAA-Ala conjugate hydrolase activity"/>
    <property type="evidence" value="ECO:0007669"/>
    <property type="project" value="TreeGrafter"/>
</dbReference>
<keyword evidence="2" id="KW-0732">Signal</keyword>
<dbReference type="InterPro" id="IPR017439">
    <property type="entry name" value="Amidohydrolase"/>
</dbReference>
<organism evidence="6 7">
    <name type="scientific">Nyssa sinensis</name>
    <dbReference type="NCBI Taxonomy" id="561372"/>
    <lineage>
        <taxon>Eukaryota</taxon>
        <taxon>Viridiplantae</taxon>
        <taxon>Streptophyta</taxon>
        <taxon>Embryophyta</taxon>
        <taxon>Tracheophyta</taxon>
        <taxon>Spermatophyta</taxon>
        <taxon>Magnoliopsida</taxon>
        <taxon>eudicotyledons</taxon>
        <taxon>Gunneridae</taxon>
        <taxon>Pentapetalae</taxon>
        <taxon>asterids</taxon>
        <taxon>Cornales</taxon>
        <taxon>Nyssaceae</taxon>
        <taxon>Nyssa</taxon>
    </lineage>
</organism>
<dbReference type="InterPro" id="IPR011650">
    <property type="entry name" value="Peptidase_M20_dimer"/>
</dbReference>
<name>A0A5J4ZID5_9ASTE</name>
<dbReference type="CDD" id="cd08017">
    <property type="entry name" value="M20_IAA_Hyd"/>
    <property type="match status" value="2"/>
</dbReference>
<evidence type="ECO:0000259" key="5">
    <source>
        <dbReference type="Pfam" id="PF07687"/>
    </source>
</evidence>
<dbReference type="OrthoDB" id="6119954at2759"/>
<comment type="similarity">
    <text evidence="1">Belongs to the peptidase M20 family.</text>
</comment>
<dbReference type="AlphaFoldDB" id="A0A5J4ZID5"/>
<evidence type="ECO:0000313" key="6">
    <source>
        <dbReference type="EMBL" id="KAA8518523.1"/>
    </source>
</evidence>
<dbReference type="InterPro" id="IPR036264">
    <property type="entry name" value="Bact_exopeptidase_dim_dom"/>
</dbReference>
<gene>
    <name evidence="6" type="ORF">F0562_015997</name>
</gene>
<dbReference type="EMBL" id="CM018050">
    <property type="protein sequence ID" value="KAA8518523.1"/>
    <property type="molecule type" value="Genomic_DNA"/>
</dbReference>
<dbReference type="PANTHER" id="PTHR11014:SF63">
    <property type="entry name" value="METALLOPEPTIDASE, PUTATIVE (AFU_ORTHOLOGUE AFUA_6G09600)-RELATED"/>
    <property type="match status" value="1"/>
</dbReference>
<feature type="domain" description="Peptidase M20 dimerisation" evidence="5">
    <location>
        <begin position="562"/>
        <end position="660"/>
    </location>
</feature>
<reference evidence="6 7" key="1">
    <citation type="submission" date="2019-09" db="EMBL/GenBank/DDBJ databases">
        <title>A chromosome-level genome assembly of the Chinese tupelo Nyssa sinensis.</title>
        <authorList>
            <person name="Yang X."/>
            <person name="Kang M."/>
            <person name="Yang Y."/>
            <person name="Xiong H."/>
            <person name="Wang M."/>
            <person name="Zhang Z."/>
            <person name="Wang Z."/>
            <person name="Wu H."/>
            <person name="Ma T."/>
            <person name="Liu J."/>
            <person name="Xi Z."/>
        </authorList>
    </citation>
    <scope>NUCLEOTIDE SEQUENCE [LARGE SCALE GENOMIC DNA]</scope>
    <source>
        <strain evidence="6">J267</strain>
        <tissue evidence="6">Leaf</tissue>
    </source>
</reference>
<protein>
    <recommendedName>
        <fullName evidence="5">Peptidase M20 dimerisation domain-containing protein</fullName>
    </recommendedName>
</protein>
<evidence type="ECO:0000256" key="3">
    <source>
        <dbReference type="ARBA" id="ARBA00022801"/>
    </source>
</evidence>